<proteinExistence type="predicted"/>
<reference evidence="2" key="1">
    <citation type="submission" date="2020-02" db="EMBL/GenBank/DDBJ databases">
        <authorList>
            <person name="Meier V. D."/>
        </authorList>
    </citation>
    <scope>NUCLEOTIDE SEQUENCE</scope>
    <source>
        <strain evidence="2">AVDCRST_MAG77</strain>
    </source>
</reference>
<evidence type="ECO:0000256" key="1">
    <source>
        <dbReference type="SAM" id="MobiDB-lite"/>
    </source>
</evidence>
<dbReference type="AlphaFoldDB" id="A0A6J4KAL0"/>
<feature type="region of interest" description="Disordered" evidence="1">
    <location>
        <begin position="66"/>
        <end position="87"/>
    </location>
</feature>
<feature type="region of interest" description="Disordered" evidence="1">
    <location>
        <begin position="1"/>
        <end position="30"/>
    </location>
</feature>
<accession>A0A6J4KAL0</accession>
<feature type="non-terminal residue" evidence="2">
    <location>
        <position position="1"/>
    </location>
</feature>
<feature type="compositionally biased region" description="Low complexity" evidence="1">
    <location>
        <begin position="77"/>
        <end position="87"/>
    </location>
</feature>
<name>A0A6J4KAL0_9CHLR</name>
<sequence length="87" mass="9059">EGKQSTEGHSPGGSGFPATHHRALPGGGARLRRVRYEHPYRAAPAGRGAGDQCECCGAGDCRHVRSQPRAAGRHPRAAGAAGRRLPL</sequence>
<gene>
    <name evidence="2" type="ORF">AVDCRST_MAG77-5548</name>
</gene>
<evidence type="ECO:0000313" key="2">
    <source>
        <dbReference type="EMBL" id="CAA9300135.1"/>
    </source>
</evidence>
<protein>
    <submittedName>
        <fullName evidence="2">Uncharacterized protein</fullName>
    </submittedName>
</protein>
<dbReference type="EMBL" id="CADCTC010000292">
    <property type="protein sequence ID" value="CAA9300135.1"/>
    <property type="molecule type" value="Genomic_DNA"/>
</dbReference>
<feature type="non-terminal residue" evidence="2">
    <location>
        <position position="87"/>
    </location>
</feature>
<organism evidence="2">
    <name type="scientific">uncultured Chloroflexota bacterium</name>
    <dbReference type="NCBI Taxonomy" id="166587"/>
    <lineage>
        <taxon>Bacteria</taxon>
        <taxon>Bacillati</taxon>
        <taxon>Chloroflexota</taxon>
        <taxon>environmental samples</taxon>
    </lineage>
</organism>